<dbReference type="RefSeq" id="WP_345589118.1">
    <property type="nucleotide sequence ID" value="NZ_BAABCQ010000009.1"/>
</dbReference>
<evidence type="ECO:0000259" key="1">
    <source>
        <dbReference type="Pfam" id="PF13936"/>
    </source>
</evidence>
<reference evidence="3" key="1">
    <citation type="journal article" date="2019" name="Int. J. Syst. Evol. Microbiol.">
        <title>The Global Catalogue of Microorganisms (GCM) 10K type strain sequencing project: providing services to taxonomists for standard genome sequencing and annotation.</title>
        <authorList>
            <consortium name="The Broad Institute Genomics Platform"/>
            <consortium name="The Broad Institute Genome Sequencing Center for Infectious Disease"/>
            <person name="Wu L."/>
            <person name="Ma J."/>
        </authorList>
    </citation>
    <scope>NUCLEOTIDE SEQUENCE [LARGE SCALE GENOMIC DNA]</scope>
    <source>
        <strain evidence="3">JCM 17027</strain>
    </source>
</reference>
<evidence type="ECO:0000313" key="3">
    <source>
        <dbReference type="Proteomes" id="UP001500034"/>
    </source>
</evidence>
<dbReference type="InterPro" id="IPR025246">
    <property type="entry name" value="IS30-like_HTH"/>
</dbReference>
<evidence type="ECO:0000313" key="2">
    <source>
        <dbReference type="EMBL" id="GAA3956799.1"/>
    </source>
</evidence>
<comment type="caution">
    <text evidence="2">The sequence shown here is derived from an EMBL/GenBank/DDBJ whole genome shotgun (WGS) entry which is preliminary data.</text>
</comment>
<accession>A0ABP7NYS3</accession>
<name>A0ABP7NYS3_9ACTN</name>
<proteinExistence type="predicted"/>
<organism evidence="2 3">
    <name type="scientific">Streptomyces marokkonensis</name>
    <dbReference type="NCBI Taxonomy" id="324855"/>
    <lineage>
        <taxon>Bacteria</taxon>
        <taxon>Bacillati</taxon>
        <taxon>Actinomycetota</taxon>
        <taxon>Actinomycetes</taxon>
        <taxon>Kitasatosporales</taxon>
        <taxon>Streptomycetaceae</taxon>
        <taxon>Streptomyces</taxon>
    </lineage>
</organism>
<protein>
    <recommendedName>
        <fullName evidence="1">Transposase IS30-like HTH domain-containing protein</fullName>
    </recommendedName>
</protein>
<sequence length="163" mass="18261">MAVRKDMRQVTDEERAEIIRLHGEGKGRNEIARLIGRAQRTISLICAEENLVFDVTMTEEATRHRVAQLAERRAMLAEALQDDAERLTEQMWQPAKVFRIGGGANKYTEHNLDEPPADAKKDLMASAGIAIEKSLKLVPPEREDLEGLAAVDQWLRGMMPGGE</sequence>
<dbReference type="EMBL" id="BAABCQ010000009">
    <property type="protein sequence ID" value="GAA3956799.1"/>
    <property type="molecule type" value="Genomic_DNA"/>
</dbReference>
<dbReference type="Proteomes" id="UP001500034">
    <property type="component" value="Unassembled WGS sequence"/>
</dbReference>
<gene>
    <name evidence="2" type="ORF">GCM10022384_07400</name>
</gene>
<keyword evidence="3" id="KW-1185">Reference proteome</keyword>
<dbReference type="Pfam" id="PF13936">
    <property type="entry name" value="HTH_38"/>
    <property type="match status" value="1"/>
</dbReference>
<feature type="domain" description="Transposase IS30-like HTH" evidence="1">
    <location>
        <begin position="8"/>
        <end position="43"/>
    </location>
</feature>